<dbReference type="GO" id="GO:0051087">
    <property type="term" value="F:protein-folding chaperone binding"/>
    <property type="evidence" value="ECO:0007669"/>
    <property type="project" value="InterPro"/>
</dbReference>
<keyword evidence="4" id="KW-0539">Nucleus</keyword>
<evidence type="ECO:0008006" key="11">
    <source>
        <dbReference type="Google" id="ProtNLM"/>
    </source>
</evidence>
<evidence type="ECO:0000259" key="7">
    <source>
        <dbReference type="Pfam" id="PF10374"/>
    </source>
</evidence>
<dbReference type="OrthoDB" id="69928at2759"/>
<feature type="region of interest" description="Disordered" evidence="5">
    <location>
        <begin position="17"/>
        <end position="39"/>
    </location>
</feature>
<dbReference type="InParanoid" id="F4NUH6"/>
<evidence type="ECO:0000256" key="3">
    <source>
        <dbReference type="ARBA" id="ARBA00022490"/>
    </source>
</evidence>
<dbReference type="GeneID" id="18237943"/>
<evidence type="ECO:0000256" key="4">
    <source>
        <dbReference type="ARBA" id="ARBA00023242"/>
    </source>
</evidence>
<dbReference type="AlphaFoldDB" id="F4NUH6"/>
<dbReference type="Gene3D" id="1.25.40.10">
    <property type="entry name" value="Tetratricopeptide repeat domain"/>
    <property type="match status" value="1"/>
</dbReference>
<dbReference type="GO" id="GO:0045505">
    <property type="term" value="F:dynein intermediate chain binding"/>
    <property type="evidence" value="ECO:0000318"/>
    <property type="project" value="GO_Central"/>
</dbReference>
<evidence type="ECO:0000313" key="9">
    <source>
        <dbReference type="EMBL" id="EGF84414.1"/>
    </source>
</evidence>
<dbReference type="Pfam" id="PF10374">
    <property type="entry name" value="EST1"/>
    <property type="match status" value="1"/>
</dbReference>
<dbReference type="PANTHER" id="PTHR21083">
    <property type="entry name" value="TWISTER"/>
    <property type="match status" value="1"/>
</dbReference>
<dbReference type="GO" id="GO:0070286">
    <property type="term" value="P:axonemal dynein complex assembly"/>
    <property type="evidence" value="ECO:0000318"/>
    <property type="project" value="GO_Central"/>
</dbReference>
<feature type="region of interest" description="Disordered" evidence="5">
    <location>
        <begin position="180"/>
        <end position="223"/>
    </location>
</feature>
<evidence type="ECO:0000259" key="8">
    <source>
        <dbReference type="Pfam" id="PF13638"/>
    </source>
</evidence>
<dbReference type="Pfam" id="PF10373">
    <property type="entry name" value="EST1_DNA_bind"/>
    <property type="match status" value="1"/>
</dbReference>
<gene>
    <name evidence="9" type="ORF">BATDEDRAFT_22443</name>
</gene>
<feature type="compositionally biased region" description="Polar residues" evidence="5">
    <location>
        <begin position="22"/>
        <end position="38"/>
    </location>
</feature>
<dbReference type="InterPro" id="IPR026697">
    <property type="entry name" value="DNAAF6"/>
</dbReference>
<dbReference type="Pfam" id="PF13638">
    <property type="entry name" value="PIN_4"/>
    <property type="match status" value="1"/>
</dbReference>
<dbReference type="InterPro" id="IPR019458">
    <property type="entry name" value="Est1-like_N"/>
</dbReference>
<evidence type="ECO:0000313" key="10">
    <source>
        <dbReference type="Proteomes" id="UP000007241"/>
    </source>
</evidence>
<dbReference type="HOGENOM" id="CLU_295768_0_0_1"/>
<dbReference type="InterPro" id="IPR002716">
    <property type="entry name" value="PIN_dom"/>
</dbReference>
<dbReference type="InterPro" id="IPR018834">
    <property type="entry name" value="DNA/RNA-bd_Est1-type"/>
</dbReference>
<keyword evidence="3" id="KW-0963">Cytoplasm</keyword>
<dbReference type="GO" id="GO:0005634">
    <property type="term" value="C:nucleus"/>
    <property type="evidence" value="ECO:0007669"/>
    <property type="project" value="UniProtKB-SubCell"/>
</dbReference>
<dbReference type="InterPro" id="IPR011990">
    <property type="entry name" value="TPR-like_helical_dom_sf"/>
</dbReference>
<comment type="subcellular location">
    <subcellularLocation>
        <location evidence="2">Cytoplasm</location>
    </subcellularLocation>
    <subcellularLocation>
        <location evidence="1">Nucleus</location>
    </subcellularLocation>
</comment>
<evidence type="ECO:0000259" key="6">
    <source>
        <dbReference type="Pfam" id="PF10373"/>
    </source>
</evidence>
<organism evidence="9 10">
    <name type="scientific">Batrachochytrium dendrobatidis (strain JAM81 / FGSC 10211)</name>
    <name type="common">Frog chytrid fungus</name>
    <dbReference type="NCBI Taxonomy" id="684364"/>
    <lineage>
        <taxon>Eukaryota</taxon>
        <taxon>Fungi</taxon>
        <taxon>Fungi incertae sedis</taxon>
        <taxon>Chytridiomycota</taxon>
        <taxon>Chytridiomycota incertae sedis</taxon>
        <taxon>Chytridiomycetes</taxon>
        <taxon>Rhizophydiales</taxon>
        <taxon>Rhizophydiales incertae sedis</taxon>
        <taxon>Batrachochytrium</taxon>
    </lineage>
</organism>
<dbReference type="Gene3D" id="3.40.50.1010">
    <property type="entry name" value="5'-nuclease"/>
    <property type="match status" value="1"/>
</dbReference>
<protein>
    <recommendedName>
        <fullName evidence="11">PIN domain-containing protein</fullName>
    </recommendedName>
</protein>
<dbReference type="SUPFAM" id="SSF48452">
    <property type="entry name" value="TPR-like"/>
    <property type="match status" value="1"/>
</dbReference>
<dbReference type="PANTHER" id="PTHR21083:SF0">
    <property type="entry name" value="DYNEIN AXONEMAL ASSEMBLY FACTOR 6"/>
    <property type="match status" value="1"/>
</dbReference>
<dbReference type="STRING" id="684364.F4NUH6"/>
<proteinExistence type="predicted"/>
<feature type="domain" description="DNA/RNA-binding" evidence="6">
    <location>
        <begin position="466"/>
        <end position="739"/>
    </location>
</feature>
<dbReference type="GO" id="GO:0005737">
    <property type="term" value="C:cytoplasm"/>
    <property type="evidence" value="ECO:0000318"/>
    <property type="project" value="GO_Central"/>
</dbReference>
<evidence type="ECO:0000256" key="2">
    <source>
        <dbReference type="ARBA" id="ARBA00004496"/>
    </source>
</evidence>
<dbReference type="OMA" id="QYNQNEQ"/>
<evidence type="ECO:0000256" key="1">
    <source>
        <dbReference type="ARBA" id="ARBA00004123"/>
    </source>
</evidence>
<feature type="compositionally biased region" description="Polar residues" evidence="5">
    <location>
        <begin position="201"/>
        <end position="214"/>
    </location>
</feature>
<evidence type="ECO:0000256" key="5">
    <source>
        <dbReference type="SAM" id="MobiDB-lite"/>
    </source>
</evidence>
<accession>F4NUH6</accession>
<name>F4NUH6_BATDJ</name>
<feature type="domain" description="PIN" evidence="8">
    <location>
        <begin position="851"/>
        <end position="1002"/>
    </location>
</feature>
<keyword evidence="10" id="KW-1185">Reference proteome</keyword>
<dbReference type="EMBL" id="GL882879">
    <property type="protein sequence ID" value="EGF84414.1"/>
    <property type="molecule type" value="Genomic_DNA"/>
</dbReference>
<sequence>MNGDMFCAQELSSLLSGGSQSWAENPTRKQLQSEQTELNRVGKTLTPGSIGLPKKTVSTTGVAVKPQLDSKDIWDENEVDDYVEDDDPRPAPIYSFGYRQKVSSEDMFLGMSGKCNSIGHCDECVVKVELPETLSKDIEMSFINNIMDLRCPRFKLKFPLPVSVNDKSGSAHFDSTAYMQSGGDGRMHGRGTGASRHNKNRFSSGQGKRQSKTGNGIAVDGPATGFNAGNTADVRMASRQSATVQQKPSQMLSKQQSGPAYSAETLAAIIKQLKDATISQSGATNKGIHDVSQINSPSKQSELIPDVTHLRLQIAMLAEDAILSDPQTALQQGLDETLWSLVYQQRIQILRNSIQSLQKQQSISSKEIPQNHIDGIDRIKDELASLLKSATCFYRTLILELDSRQEELWSTVSIWELLKINKSNHIPDVKESIRTLIFNCLVFLGDIERYSFSLVFPDSSVWHTSLMYYEKALRILPFVARPHSKIAMMYSFQKNTLECVYHCALSVGIAKESAVIRDNLTHAFHKLSNDLPSDSNTWVTLILQYAAQLFLAANDKQNTIGSLDSNILEAVALADFTLSQTIKQLVKLATIFIVIASDLDYKFESTPQSDVAKRQDIRYAQTVTVAGLLTMASISLKILNEQCENETFIDDINTDGFALSTHLVHVSLVSTYLSIHVEQLQVLQVYSKQLAIQSMQHRLSHFTSLLANFVNFISLFADVESNNKPTLEDIALVGLECMRKIYLSVDSSLEQTRIDSDPISTRLSRIANLAREIAQTTQFSEFWWDEDQCKFMSVDLEERAGYIGLEWAYRVDRRNQISGMRTLASERLKDQVQSLQLKADRESSKAYPFAVLDAHALIDALPAIKFCLMKQTCVIAIPIDVIHDLDQFKTGTNTINVRARECIRYLEQRFKYRSPFLVGQQAGEAIEPTQRAAVHAEDALLKTNSSAVFVPETYKGIMTYCLFVRARVKTAWSFGKIGDFMLVTDDSSRMDVARSLGISCLSVGSWRARYGGSLRFQSRTSL</sequence>
<feature type="domain" description="Telomerase activating protein Est1-like N-terminal" evidence="7">
    <location>
        <begin position="334"/>
        <end position="451"/>
    </location>
</feature>
<reference evidence="9 10" key="1">
    <citation type="submission" date="2009-12" db="EMBL/GenBank/DDBJ databases">
        <title>The draft genome of Batrachochytrium dendrobatidis.</title>
        <authorList>
            <consortium name="US DOE Joint Genome Institute (JGI-PGF)"/>
            <person name="Kuo A."/>
            <person name="Salamov A."/>
            <person name="Schmutz J."/>
            <person name="Lucas S."/>
            <person name="Pitluck S."/>
            <person name="Rosenblum E."/>
            <person name="Stajich J."/>
            <person name="Eisen M."/>
            <person name="Grigoriev I.V."/>
        </authorList>
    </citation>
    <scope>NUCLEOTIDE SEQUENCE [LARGE SCALE GENOMIC DNA]</scope>
    <source>
        <strain evidence="10">JAM81 / FGSC 10211</strain>
    </source>
</reference>
<dbReference type="RefSeq" id="XP_006675570.1">
    <property type="nucleotide sequence ID" value="XM_006675507.1"/>
</dbReference>
<dbReference type="Proteomes" id="UP000007241">
    <property type="component" value="Unassembled WGS sequence"/>
</dbReference>